<reference evidence="2" key="1">
    <citation type="submission" date="2015-10" db="EMBL/GenBank/DDBJ databases">
        <authorList>
            <person name="Devillers H."/>
        </authorList>
    </citation>
    <scope>NUCLEOTIDE SEQUENCE [LARGE SCALE GENOMIC DNA]</scope>
</reference>
<dbReference type="AlphaFoldDB" id="A0A0P1KWH2"/>
<dbReference type="Gene3D" id="3.10.450.240">
    <property type="match status" value="1"/>
</dbReference>
<name>A0A0P1KWH2_9SACH</name>
<dbReference type="PANTHER" id="PTHR13333:SF5">
    <property type="entry name" value="M-AAA PROTEASE-INTERACTING PROTEIN 1, MITOCHONDRIAL"/>
    <property type="match status" value="1"/>
</dbReference>
<dbReference type="PIRSF" id="PIRSF022613">
    <property type="entry name" value="MBA1"/>
    <property type="match status" value="1"/>
</dbReference>
<dbReference type="Pfam" id="PF07961">
    <property type="entry name" value="MBA1"/>
    <property type="match status" value="1"/>
</dbReference>
<dbReference type="InterPro" id="IPR012483">
    <property type="entry name" value="Mba1_Saccharomycetales"/>
</dbReference>
<gene>
    <name evidence="1" type="ORF">LAQU0_S16e02806g</name>
</gene>
<accession>A0A0P1KWH2</accession>
<dbReference type="GO" id="GO:0032979">
    <property type="term" value="P:protein insertion into mitochondrial inner membrane from matrix"/>
    <property type="evidence" value="ECO:0007669"/>
    <property type="project" value="InterPro"/>
</dbReference>
<proteinExistence type="predicted"/>
<sequence length="274" mass="31418">MLVTRLRGGILRGSNTSSLFSRNLTCARNALQAASKKDTKKPKTADFNPRHLGIATDIYIPPSFKNLPNIFAHPIVFGNALIRRIYTFGLNTVQVALFRYQSGFRPNFLLWKNRAIESYVQANKAFAARKVSSIKPHVSLWVEEALTSRAKQLPKDIELDWQLVKFYETPKLVSVQAMMIPGRPLEHIQLIYKFNTKQRLIKLNKRTNETESMNRDVLDYVAFLCDASTDDLILMGSVFESKPTDKLPKNYEDNMQTAIQKMKESGDLYRIKNK</sequence>
<dbReference type="PANTHER" id="PTHR13333">
    <property type="entry name" value="M-AAA PROTEASE-INTERACTING PROTEIN 1, MITOCHONDRIAL"/>
    <property type="match status" value="1"/>
</dbReference>
<dbReference type="GO" id="GO:0005743">
    <property type="term" value="C:mitochondrial inner membrane"/>
    <property type="evidence" value="ECO:0007669"/>
    <property type="project" value="InterPro"/>
</dbReference>
<dbReference type="Proteomes" id="UP000236544">
    <property type="component" value="Unassembled WGS sequence"/>
</dbReference>
<dbReference type="GO" id="GO:0043022">
    <property type="term" value="F:ribosome binding"/>
    <property type="evidence" value="ECO:0007669"/>
    <property type="project" value="InterPro"/>
</dbReference>
<protein>
    <submittedName>
        <fullName evidence="1">LAQU0S16e02806g1_1</fullName>
    </submittedName>
</protein>
<dbReference type="InterPro" id="IPR024621">
    <property type="entry name" value="Mba1"/>
</dbReference>
<evidence type="ECO:0000313" key="1">
    <source>
        <dbReference type="EMBL" id="CUS24486.1"/>
    </source>
</evidence>
<dbReference type="EMBL" id="LN890574">
    <property type="protein sequence ID" value="CUS24486.1"/>
    <property type="molecule type" value="Genomic_DNA"/>
</dbReference>
<dbReference type="OrthoDB" id="19619at2759"/>
<organism evidence="1 2">
    <name type="scientific">Lachancea quebecensis</name>
    <dbReference type="NCBI Taxonomy" id="1654605"/>
    <lineage>
        <taxon>Eukaryota</taxon>
        <taxon>Fungi</taxon>
        <taxon>Dikarya</taxon>
        <taxon>Ascomycota</taxon>
        <taxon>Saccharomycotina</taxon>
        <taxon>Saccharomycetes</taxon>
        <taxon>Saccharomycetales</taxon>
        <taxon>Saccharomycetaceae</taxon>
        <taxon>Lachancea</taxon>
    </lineage>
</organism>
<evidence type="ECO:0000313" key="2">
    <source>
        <dbReference type="Proteomes" id="UP000236544"/>
    </source>
</evidence>
<keyword evidence="2" id="KW-1185">Reference proteome</keyword>